<comment type="caution">
    <text evidence="4">The sequence shown here is derived from an EMBL/GenBank/DDBJ whole genome shotgun (WGS) entry which is preliminary data.</text>
</comment>
<accession>A0ABW4LIP7</accession>
<feature type="domain" description="G5" evidence="2">
    <location>
        <begin position="279"/>
        <end position="359"/>
    </location>
</feature>
<evidence type="ECO:0000259" key="3">
    <source>
        <dbReference type="PROSITE" id="PS51782"/>
    </source>
</evidence>
<dbReference type="CDD" id="cd12797">
    <property type="entry name" value="M23_peptidase"/>
    <property type="match status" value="1"/>
</dbReference>
<keyword evidence="1" id="KW-0732">Signal</keyword>
<dbReference type="Gene3D" id="2.20.230.10">
    <property type="entry name" value="Resuscitation-promoting factor rpfb"/>
    <property type="match status" value="1"/>
</dbReference>
<proteinExistence type="predicted"/>
<dbReference type="PROSITE" id="PS51782">
    <property type="entry name" value="LYSM"/>
    <property type="match status" value="1"/>
</dbReference>
<dbReference type="InterPro" id="IPR016047">
    <property type="entry name" value="M23ase_b-sheet_dom"/>
</dbReference>
<evidence type="ECO:0000259" key="2">
    <source>
        <dbReference type="PROSITE" id="PS51109"/>
    </source>
</evidence>
<dbReference type="Gene3D" id="3.10.350.10">
    <property type="entry name" value="LysM domain"/>
    <property type="match status" value="1"/>
</dbReference>
<dbReference type="InterPro" id="IPR036779">
    <property type="entry name" value="LysM_dom_sf"/>
</dbReference>
<dbReference type="SUPFAM" id="SSF51261">
    <property type="entry name" value="Duplicated hybrid motif"/>
    <property type="match status" value="1"/>
</dbReference>
<evidence type="ECO:0000313" key="5">
    <source>
        <dbReference type="Proteomes" id="UP001597214"/>
    </source>
</evidence>
<protein>
    <submittedName>
        <fullName evidence="4">Peptidoglycan DD-metalloendopeptidase family protein</fullName>
    </submittedName>
</protein>
<dbReference type="SMART" id="SM00257">
    <property type="entry name" value="LysM"/>
    <property type="match status" value="1"/>
</dbReference>
<organism evidence="4 5">
    <name type="scientific">Bacillus salitolerans</name>
    <dbReference type="NCBI Taxonomy" id="1437434"/>
    <lineage>
        <taxon>Bacteria</taxon>
        <taxon>Bacillati</taxon>
        <taxon>Bacillota</taxon>
        <taxon>Bacilli</taxon>
        <taxon>Bacillales</taxon>
        <taxon>Bacillaceae</taxon>
        <taxon>Bacillus</taxon>
    </lineage>
</organism>
<feature type="domain" description="LysM" evidence="3">
    <location>
        <begin position="227"/>
        <end position="272"/>
    </location>
</feature>
<keyword evidence="5" id="KW-1185">Reference proteome</keyword>
<name>A0ABW4LIP7_9BACI</name>
<dbReference type="PANTHER" id="PTHR21666:SF270">
    <property type="entry name" value="MUREIN HYDROLASE ACTIVATOR ENVC"/>
    <property type="match status" value="1"/>
</dbReference>
<dbReference type="InterPro" id="IPR050570">
    <property type="entry name" value="Cell_wall_metabolism_enzyme"/>
</dbReference>
<dbReference type="SUPFAM" id="SSF54106">
    <property type="entry name" value="LysM domain"/>
    <property type="match status" value="1"/>
</dbReference>
<dbReference type="Gene3D" id="2.70.70.10">
    <property type="entry name" value="Glucose Permease (Domain IIA)"/>
    <property type="match status" value="1"/>
</dbReference>
<dbReference type="InterPro" id="IPR011055">
    <property type="entry name" value="Dup_hybrid_motif"/>
</dbReference>
<evidence type="ECO:0000256" key="1">
    <source>
        <dbReference type="ARBA" id="ARBA00022729"/>
    </source>
</evidence>
<dbReference type="SMART" id="SM01208">
    <property type="entry name" value="G5"/>
    <property type="match status" value="1"/>
</dbReference>
<gene>
    <name evidence="4" type="ORF">ACFSCX_00190</name>
</gene>
<dbReference type="RefSeq" id="WP_377926052.1">
    <property type="nucleotide sequence ID" value="NZ_JBHUEM010000001.1"/>
</dbReference>
<reference evidence="5" key="1">
    <citation type="journal article" date="2019" name="Int. J. Syst. Evol. Microbiol.">
        <title>The Global Catalogue of Microorganisms (GCM) 10K type strain sequencing project: providing services to taxonomists for standard genome sequencing and annotation.</title>
        <authorList>
            <consortium name="The Broad Institute Genomics Platform"/>
            <consortium name="The Broad Institute Genome Sequencing Center for Infectious Disease"/>
            <person name="Wu L."/>
            <person name="Ma J."/>
        </authorList>
    </citation>
    <scope>NUCLEOTIDE SEQUENCE [LARGE SCALE GENOMIC DNA]</scope>
    <source>
        <strain evidence="5">CCUG 49339</strain>
    </source>
</reference>
<dbReference type="InterPro" id="IPR011098">
    <property type="entry name" value="G5_dom"/>
</dbReference>
<dbReference type="CDD" id="cd00118">
    <property type="entry name" value="LysM"/>
    <property type="match status" value="1"/>
</dbReference>
<dbReference type="Pfam" id="PF07501">
    <property type="entry name" value="G5"/>
    <property type="match status" value="1"/>
</dbReference>
<sequence length="488" mass="54234">MLILKDKLKSIFKKESYSVSDLVKRAAVTTAVIATLTLGTVSADNGGTDHIKTVYHVYVNDERLGTIDNKEIIEQYIQKREQEVLEENPQFSFGLDDNVVYIQEKVFRSLVDNDQVLEKLADKLEVLADASAIEINGEPVVFLENAEKTEEVFKALKLKYVSEEVLTNIESRDAGDPLPPLKEGESRILDVTFEENVTISNEKVSPADIYSTEEAVTYLTKGTLEEKKYIVQAGDVLGKIASKHELSLADLLALNPGMKEDTLIDIGDELNVTAYKPYIHVVVKEEVYKKESIAFKREVKENDKMYKGDKKVTQEGRNGERLVNYIVSKQNGQIINKETIKEEILKDPVTEIIEKGTKVIASRGTGSFAWPAVGGYISSSMGYRWGSLHKGIDIARPSNRNILAADNGVVTFTGYDGAYGNKIVINHNNGYKTIYAHLSSISVKNGQTVAKGQKIGIMGSTGRSTGIHLHFEVYLNGQLKNPTSYINR</sequence>
<evidence type="ECO:0000313" key="4">
    <source>
        <dbReference type="EMBL" id="MFD1734971.1"/>
    </source>
</evidence>
<dbReference type="InterPro" id="IPR018392">
    <property type="entry name" value="LysM"/>
</dbReference>
<dbReference type="Pfam" id="PF01476">
    <property type="entry name" value="LysM"/>
    <property type="match status" value="1"/>
</dbReference>
<dbReference type="EMBL" id="JBHUEM010000001">
    <property type="protein sequence ID" value="MFD1734971.1"/>
    <property type="molecule type" value="Genomic_DNA"/>
</dbReference>
<dbReference type="PROSITE" id="PS51109">
    <property type="entry name" value="G5"/>
    <property type="match status" value="1"/>
</dbReference>
<dbReference type="Pfam" id="PF01551">
    <property type="entry name" value="Peptidase_M23"/>
    <property type="match status" value="1"/>
</dbReference>
<dbReference type="PANTHER" id="PTHR21666">
    <property type="entry name" value="PEPTIDASE-RELATED"/>
    <property type="match status" value="1"/>
</dbReference>
<dbReference type="Proteomes" id="UP001597214">
    <property type="component" value="Unassembled WGS sequence"/>
</dbReference>